<sequence length="91" mass="10174">MKGQSDRHLYQGVFRGSCYQTRSAGIHERPDGAAAGLFAFLTRVSWAKNGRVRPLWEFGVQDEGMAPRPLSPSGTDRNPVKFWVLVMFFGA</sequence>
<organism evidence="1 2">
    <name type="scientific">Deinococcus wulumuqiensis</name>
    <dbReference type="NCBI Taxonomy" id="980427"/>
    <lineage>
        <taxon>Bacteria</taxon>
        <taxon>Thermotogati</taxon>
        <taxon>Deinococcota</taxon>
        <taxon>Deinococci</taxon>
        <taxon>Deinococcales</taxon>
        <taxon>Deinococcaceae</taxon>
        <taxon>Deinococcus</taxon>
    </lineage>
</organism>
<dbReference type="AlphaFoldDB" id="A0A345IMU3"/>
<name>A0A345IMU3_9DEIO</name>
<keyword evidence="1" id="KW-0614">Plasmid</keyword>
<reference evidence="1 2" key="1">
    <citation type="submission" date="2018-07" db="EMBL/GenBank/DDBJ databases">
        <title>Complete Genome and Methylome Analysis of Deinococcus wulumuqiensis NEB 479.</title>
        <authorList>
            <person name="Fomenkov A."/>
            <person name="Luyten Y."/>
            <person name="Vincze T."/>
            <person name="Anton B.P."/>
            <person name="Clark T."/>
            <person name="Roberts R.J."/>
            <person name="Morgan R.D."/>
        </authorList>
    </citation>
    <scope>NUCLEOTIDE SEQUENCE [LARGE SCALE GENOMIC DNA]</scope>
    <source>
        <strain evidence="1 2">NEB 479</strain>
        <plasmid evidence="2">Plasmid pdrdi</plasmid>
    </source>
</reference>
<dbReference type="EMBL" id="CP031163">
    <property type="protein sequence ID" value="AXH01016.1"/>
    <property type="molecule type" value="Genomic_DNA"/>
</dbReference>
<protein>
    <submittedName>
        <fullName evidence="1">Uncharacterized protein</fullName>
    </submittedName>
</protein>
<geneLocation type="plasmid" evidence="2">
    <name>pdrdi</name>
</geneLocation>
<dbReference type="Proteomes" id="UP000253744">
    <property type="component" value="Plasmid pDrdI"/>
</dbReference>
<gene>
    <name evidence="1" type="ORF">DVJ83_18140</name>
</gene>
<dbReference type="KEGG" id="dwu:DVJ83_18140"/>
<evidence type="ECO:0000313" key="2">
    <source>
        <dbReference type="Proteomes" id="UP000253744"/>
    </source>
</evidence>
<proteinExistence type="predicted"/>
<accession>A0A345IMU3</accession>
<evidence type="ECO:0000313" key="1">
    <source>
        <dbReference type="EMBL" id="AXH01016.1"/>
    </source>
</evidence>